<proteinExistence type="predicted"/>
<sequence length="584" mass="66553">MLHLKSRFFYIVIVYVIFVLCVNNVIFYFSTKHTVIGNVEEQSMMAARNLRIAIDRYKTSVNYVEDLVGQQLRTVAIATRDRLAPNADQVTNAELEQISRELGVSHITLLKRQGDDIVGVRSSDPKEIGMSTKKWGYWFTAFKQLLADREVTIPQGQKLPNYWAGPIEHADTDPNKIDKWGYFYDGTTDYIINPYVEDIQIKHYDQLAGPDVILNAMIQDNPSILEMTGFNYNTFGKPLKVSRSQSGQRFVSLYDRPVPFGQYTYAEGDRDAESVRSAIERNETIAYTTVVQGRKVVKSFIPVQPKSNDTTADYPYVIGVVFDYHTIREVLDEQIHSMINRIVVMTALSLVLLLIVFRMIKRNKDEAVRVTQEAYIDEMNDMFTTIRGQRHDFLNHVQTIHTMLQLKKYDDLKEYTGELIGEIRQINDIIQIGHPAIAAIVQSKVVIAMDKKIDFRHEFSPFGNLTLGVKSVDIVKIIGNLVDNAFDETVKLPVAERWVELKGWYTGRTLFITVRNPGPVLDDEEKRKIFEPGYSTKTAGDHSGIGLAVTKERVGYYKGTITVESDAEQGTTFIVSIPLERFGK</sequence>
<keyword evidence="8" id="KW-0902">Two-component regulatory system</keyword>
<evidence type="ECO:0000313" key="11">
    <source>
        <dbReference type="EMBL" id="PYI55863.1"/>
    </source>
</evidence>
<evidence type="ECO:0000256" key="3">
    <source>
        <dbReference type="ARBA" id="ARBA00022553"/>
    </source>
</evidence>
<keyword evidence="7" id="KW-0067">ATP-binding</keyword>
<dbReference type="InterPro" id="IPR036890">
    <property type="entry name" value="HATPase_C_sf"/>
</dbReference>
<dbReference type="Pfam" id="PF14689">
    <property type="entry name" value="SPOB_a"/>
    <property type="match status" value="1"/>
</dbReference>
<comment type="catalytic activity">
    <reaction evidence="1">
        <text>ATP + protein L-histidine = ADP + protein N-phospho-L-histidine.</text>
        <dbReference type="EC" id="2.7.13.3"/>
    </reaction>
</comment>
<dbReference type="PROSITE" id="PS50109">
    <property type="entry name" value="HIS_KIN"/>
    <property type="match status" value="1"/>
</dbReference>
<keyword evidence="9" id="KW-0472">Membrane</keyword>
<keyword evidence="6 11" id="KW-0418">Kinase</keyword>
<dbReference type="SUPFAM" id="SSF55874">
    <property type="entry name" value="ATPase domain of HSP90 chaperone/DNA topoisomerase II/histidine kinase"/>
    <property type="match status" value="1"/>
</dbReference>
<dbReference type="Gene3D" id="3.30.565.10">
    <property type="entry name" value="Histidine kinase-like ATPase, C-terminal domain"/>
    <property type="match status" value="1"/>
</dbReference>
<evidence type="ECO:0000313" key="12">
    <source>
        <dbReference type="Proteomes" id="UP000247476"/>
    </source>
</evidence>
<keyword evidence="9" id="KW-1133">Transmembrane helix</keyword>
<dbReference type="SMART" id="SM00387">
    <property type="entry name" value="HATPase_c"/>
    <property type="match status" value="1"/>
</dbReference>
<dbReference type="Pfam" id="PF02518">
    <property type="entry name" value="HATPase_c"/>
    <property type="match status" value="1"/>
</dbReference>
<dbReference type="InterPro" id="IPR016120">
    <property type="entry name" value="Sig_transdc_His_kin_SpoOB"/>
</dbReference>
<evidence type="ECO:0000256" key="5">
    <source>
        <dbReference type="ARBA" id="ARBA00022741"/>
    </source>
</evidence>
<name>A0A2V5KD01_9BACL</name>
<feature type="transmembrane region" description="Helical" evidence="9">
    <location>
        <begin position="7"/>
        <end position="29"/>
    </location>
</feature>
<keyword evidence="9" id="KW-0812">Transmembrane</keyword>
<dbReference type="PANTHER" id="PTHR43547:SF10">
    <property type="entry name" value="SENSOR HISTIDINE KINASE DCUS"/>
    <property type="match status" value="1"/>
</dbReference>
<protein>
    <recommendedName>
        <fullName evidence="2">histidine kinase</fullName>
        <ecNumber evidence="2">2.7.13.3</ecNumber>
    </recommendedName>
</protein>
<dbReference type="InterPro" id="IPR005467">
    <property type="entry name" value="His_kinase_dom"/>
</dbReference>
<keyword evidence="4" id="KW-0808">Transferase</keyword>
<organism evidence="11 12">
    <name type="scientific">Paenibacillus flagellatus</name>
    <dbReference type="NCBI Taxonomy" id="2211139"/>
    <lineage>
        <taxon>Bacteria</taxon>
        <taxon>Bacillati</taxon>
        <taxon>Bacillota</taxon>
        <taxon>Bacilli</taxon>
        <taxon>Bacillales</taxon>
        <taxon>Paenibacillaceae</taxon>
        <taxon>Paenibacillus</taxon>
    </lineage>
</organism>
<dbReference type="Gene3D" id="1.10.287.130">
    <property type="match status" value="1"/>
</dbReference>
<dbReference type="SUPFAM" id="SSF55890">
    <property type="entry name" value="Sporulation response regulatory protein Spo0B"/>
    <property type="match status" value="1"/>
</dbReference>
<dbReference type="GO" id="GO:0000155">
    <property type="term" value="F:phosphorelay sensor kinase activity"/>
    <property type="evidence" value="ECO:0007669"/>
    <property type="project" value="InterPro"/>
</dbReference>
<keyword evidence="5" id="KW-0547">Nucleotide-binding</keyword>
<evidence type="ECO:0000256" key="1">
    <source>
        <dbReference type="ARBA" id="ARBA00000085"/>
    </source>
</evidence>
<dbReference type="PRINTS" id="PR00344">
    <property type="entry name" value="BCTRLSENSOR"/>
</dbReference>
<evidence type="ECO:0000256" key="7">
    <source>
        <dbReference type="ARBA" id="ARBA00022840"/>
    </source>
</evidence>
<keyword evidence="12" id="KW-1185">Reference proteome</keyword>
<feature type="domain" description="Histidine kinase" evidence="10">
    <location>
        <begin position="448"/>
        <end position="581"/>
    </location>
</feature>
<gene>
    <name evidence="11" type="ORF">DLM86_09115</name>
</gene>
<feature type="transmembrane region" description="Helical" evidence="9">
    <location>
        <begin position="338"/>
        <end position="357"/>
    </location>
</feature>
<evidence type="ECO:0000256" key="6">
    <source>
        <dbReference type="ARBA" id="ARBA00022777"/>
    </source>
</evidence>
<evidence type="ECO:0000259" key="10">
    <source>
        <dbReference type="PROSITE" id="PS50109"/>
    </source>
</evidence>
<evidence type="ECO:0000256" key="9">
    <source>
        <dbReference type="SAM" id="Phobius"/>
    </source>
</evidence>
<accession>A0A2V5KD01</accession>
<dbReference type="EC" id="2.7.13.3" evidence="2"/>
<dbReference type="InterPro" id="IPR003594">
    <property type="entry name" value="HATPase_dom"/>
</dbReference>
<dbReference type="EMBL" id="QJVJ01000003">
    <property type="protein sequence ID" value="PYI55863.1"/>
    <property type="molecule type" value="Genomic_DNA"/>
</dbReference>
<evidence type="ECO:0000256" key="8">
    <source>
        <dbReference type="ARBA" id="ARBA00023012"/>
    </source>
</evidence>
<evidence type="ECO:0000256" key="4">
    <source>
        <dbReference type="ARBA" id="ARBA00022679"/>
    </source>
</evidence>
<dbReference type="InterPro" id="IPR004358">
    <property type="entry name" value="Sig_transdc_His_kin-like_C"/>
</dbReference>
<reference evidence="11 12" key="1">
    <citation type="submission" date="2018-05" db="EMBL/GenBank/DDBJ databases">
        <title>Paenibacillus flagellatus sp. nov., isolated from selenium mineral soil.</title>
        <authorList>
            <person name="Dai X."/>
        </authorList>
    </citation>
    <scope>NUCLEOTIDE SEQUENCE [LARGE SCALE GENOMIC DNA]</scope>
    <source>
        <strain evidence="11 12">DXL2</strain>
    </source>
</reference>
<dbReference type="PANTHER" id="PTHR43547">
    <property type="entry name" value="TWO-COMPONENT HISTIDINE KINASE"/>
    <property type="match status" value="1"/>
</dbReference>
<dbReference type="GO" id="GO:0005524">
    <property type="term" value="F:ATP binding"/>
    <property type="evidence" value="ECO:0007669"/>
    <property type="project" value="UniProtKB-KW"/>
</dbReference>
<dbReference type="Proteomes" id="UP000247476">
    <property type="component" value="Unassembled WGS sequence"/>
</dbReference>
<dbReference type="InterPro" id="IPR039506">
    <property type="entry name" value="SPOB_a"/>
</dbReference>
<comment type="caution">
    <text evidence="11">The sequence shown here is derived from an EMBL/GenBank/DDBJ whole genome shotgun (WGS) entry which is preliminary data.</text>
</comment>
<dbReference type="AlphaFoldDB" id="A0A2V5KD01"/>
<keyword evidence="3" id="KW-0597">Phosphoprotein</keyword>
<evidence type="ECO:0000256" key="2">
    <source>
        <dbReference type="ARBA" id="ARBA00012438"/>
    </source>
</evidence>